<dbReference type="Gene3D" id="4.10.60.10">
    <property type="entry name" value="Zinc finger, CCHC-type"/>
    <property type="match status" value="2"/>
</dbReference>
<evidence type="ECO:0000313" key="5">
    <source>
        <dbReference type="WBParaSite" id="scf7180000421781.g7744"/>
    </source>
</evidence>
<dbReference type="InterPro" id="IPR036875">
    <property type="entry name" value="Znf_CCHC_sf"/>
</dbReference>
<dbReference type="GO" id="GO:0008270">
    <property type="term" value="F:zinc ion binding"/>
    <property type="evidence" value="ECO:0007669"/>
    <property type="project" value="UniProtKB-KW"/>
</dbReference>
<evidence type="ECO:0000313" key="4">
    <source>
        <dbReference type="Proteomes" id="UP000887560"/>
    </source>
</evidence>
<feature type="compositionally biased region" description="Basic and acidic residues" evidence="2">
    <location>
        <begin position="49"/>
        <end position="68"/>
    </location>
</feature>
<feature type="domain" description="CCHC-type" evidence="3">
    <location>
        <begin position="180"/>
        <end position="195"/>
    </location>
</feature>
<feature type="domain" description="CCHC-type" evidence="3">
    <location>
        <begin position="159"/>
        <end position="174"/>
    </location>
</feature>
<dbReference type="AlphaFoldDB" id="A0A915P1C4"/>
<dbReference type="PROSITE" id="PS50158">
    <property type="entry name" value="ZF_CCHC"/>
    <property type="match status" value="2"/>
</dbReference>
<feature type="region of interest" description="Disordered" evidence="2">
    <location>
        <begin position="1"/>
        <end position="74"/>
    </location>
</feature>
<dbReference type="GO" id="GO:0003676">
    <property type="term" value="F:nucleic acid binding"/>
    <property type="evidence" value="ECO:0007669"/>
    <property type="project" value="InterPro"/>
</dbReference>
<feature type="region of interest" description="Disordered" evidence="2">
    <location>
        <begin position="284"/>
        <end position="329"/>
    </location>
</feature>
<sequence length="480" mass="53178">MNWGSSTTTTNDSPIKIRDASLSSSRGGHKGGYRPKKNLQQQIGLLEGETNKDNEEVSDKVSVTKEDNNDGAIMAGEIEKVEIADDNVVMYQKSDEDDESSDSSGVDLTLERDPKRCDFCGDLTHKSRYCSVLGQRSDVGGSGGGGGSNPPSIGGVRTCFHCYEEGHIRVDCPKRKVTTCYLCNKQGHLRADCPKRANLEKKRERVTYTFRKSSSKKEEKDDTSPPIKDVYEIPSSGCEDNSDIKSIKGEEKSQHHIFVPLPVPASQVRAPVVLRSKLLSSDSEPSISHKILRSESSEEEDDMESCHESDDNDGEGEGGGTNILNKENSLEETKKKVLDIQSRITLQPAIAVNNNNDKSENNLGEEDELQTISVEVDGCVEFDTDDDSSYHDCSEGEDNENRLKRIMEEDECYGEDGALIDEGLDSNNCIEEKKEEEVGEDKGKKEAVEEEEEIEDSSTMTSEVMTEIENEDKEQQKTLT</sequence>
<dbReference type="GO" id="GO:0019899">
    <property type="term" value="F:enzyme binding"/>
    <property type="evidence" value="ECO:0007669"/>
    <property type="project" value="UniProtKB-ARBA"/>
</dbReference>
<feature type="compositionally biased region" description="Basic and acidic residues" evidence="2">
    <location>
        <begin position="431"/>
        <end position="447"/>
    </location>
</feature>
<dbReference type="SUPFAM" id="SSF57756">
    <property type="entry name" value="Retrovirus zinc finger-like domains"/>
    <property type="match status" value="1"/>
</dbReference>
<protein>
    <submittedName>
        <fullName evidence="5">CCHC-type domain-containing protein</fullName>
    </submittedName>
</protein>
<dbReference type="InterPro" id="IPR001878">
    <property type="entry name" value="Znf_CCHC"/>
</dbReference>
<name>A0A915P1C4_9BILA</name>
<feature type="compositionally biased region" description="Polar residues" evidence="2">
    <location>
        <begin position="1"/>
        <end position="13"/>
    </location>
</feature>
<reference evidence="5" key="1">
    <citation type="submission" date="2022-11" db="UniProtKB">
        <authorList>
            <consortium name="WormBaseParasite"/>
        </authorList>
    </citation>
    <scope>IDENTIFICATION</scope>
</reference>
<proteinExistence type="predicted"/>
<feature type="region of interest" description="Disordered" evidence="2">
    <location>
        <begin position="208"/>
        <end position="244"/>
    </location>
</feature>
<dbReference type="SMART" id="SM00343">
    <property type="entry name" value="ZnF_C2HC"/>
    <property type="match status" value="3"/>
</dbReference>
<evidence type="ECO:0000256" key="1">
    <source>
        <dbReference type="PROSITE-ProRule" id="PRU00047"/>
    </source>
</evidence>
<dbReference type="Proteomes" id="UP000887560">
    <property type="component" value="Unplaced"/>
</dbReference>
<feature type="region of interest" description="Disordered" evidence="2">
    <location>
        <begin position="431"/>
        <end position="480"/>
    </location>
</feature>
<organism evidence="4 5">
    <name type="scientific">Meloidogyne floridensis</name>
    <dbReference type="NCBI Taxonomy" id="298350"/>
    <lineage>
        <taxon>Eukaryota</taxon>
        <taxon>Metazoa</taxon>
        <taxon>Ecdysozoa</taxon>
        <taxon>Nematoda</taxon>
        <taxon>Chromadorea</taxon>
        <taxon>Rhabditida</taxon>
        <taxon>Tylenchina</taxon>
        <taxon>Tylenchomorpha</taxon>
        <taxon>Tylenchoidea</taxon>
        <taxon>Meloidogynidae</taxon>
        <taxon>Meloidogyninae</taxon>
        <taxon>Meloidogyne</taxon>
    </lineage>
</organism>
<evidence type="ECO:0000256" key="2">
    <source>
        <dbReference type="SAM" id="MobiDB-lite"/>
    </source>
</evidence>
<dbReference type="Pfam" id="PF00098">
    <property type="entry name" value="zf-CCHC"/>
    <property type="match status" value="2"/>
</dbReference>
<accession>A0A915P1C4</accession>
<keyword evidence="1" id="KW-0862">Zinc</keyword>
<keyword evidence="1" id="KW-0479">Metal-binding</keyword>
<keyword evidence="4" id="KW-1185">Reference proteome</keyword>
<feature type="compositionally biased region" description="Basic residues" evidence="2">
    <location>
        <begin position="27"/>
        <end position="37"/>
    </location>
</feature>
<keyword evidence="1" id="KW-0863">Zinc-finger</keyword>
<evidence type="ECO:0000259" key="3">
    <source>
        <dbReference type="PROSITE" id="PS50158"/>
    </source>
</evidence>
<dbReference type="WBParaSite" id="scf7180000421781.g7744">
    <property type="protein sequence ID" value="scf7180000421781.g7744"/>
    <property type="gene ID" value="scf7180000421781.g7744"/>
</dbReference>